<gene>
    <name evidence="1" type="ORF">SDRG_16174</name>
</gene>
<dbReference type="OrthoDB" id="77767at2759"/>
<organism evidence="1 2">
    <name type="scientific">Saprolegnia diclina (strain VS20)</name>
    <dbReference type="NCBI Taxonomy" id="1156394"/>
    <lineage>
        <taxon>Eukaryota</taxon>
        <taxon>Sar</taxon>
        <taxon>Stramenopiles</taxon>
        <taxon>Oomycota</taxon>
        <taxon>Saprolegniomycetes</taxon>
        <taxon>Saprolegniales</taxon>
        <taxon>Saprolegniaceae</taxon>
        <taxon>Saprolegnia</taxon>
    </lineage>
</organism>
<accession>T0PUS8</accession>
<dbReference type="EMBL" id="JH767248">
    <property type="protein sequence ID" value="EQC25956.1"/>
    <property type="molecule type" value="Genomic_DNA"/>
</dbReference>
<evidence type="ECO:0000313" key="2">
    <source>
        <dbReference type="Proteomes" id="UP000030762"/>
    </source>
</evidence>
<name>T0PUS8_SAPDV</name>
<evidence type="ECO:0000313" key="1">
    <source>
        <dbReference type="EMBL" id="EQC25956.1"/>
    </source>
</evidence>
<dbReference type="AlphaFoldDB" id="T0PUS8"/>
<dbReference type="OMA" id="MLETEWI"/>
<reference evidence="1 2" key="1">
    <citation type="submission" date="2012-04" db="EMBL/GenBank/DDBJ databases">
        <title>The Genome Sequence of Saprolegnia declina VS20.</title>
        <authorList>
            <consortium name="The Broad Institute Genome Sequencing Platform"/>
            <person name="Russ C."/>
            <person name="Nusbaum C."/>
            <person name="Tyler B."/>
            <person name="van West P."/>
            <person name="Dieguez-Uribeondo J."/>
            <person name="de Bruijn I."/>
            <person name="Tripathy S."/>
            <person name="Jiang R."/>
            <person name="Young S.K."/>
            <person name="Zeng Q."/>
            <person name="Gargeya S."/>
            <person name="Fitzgerald M."/>
            <person name="Haas B."/>
            <person name="Abouelleil A."/>
            <person name="Alvarado L."/>
            <person name="Arachchi H.M."/>
            <person name="Berlin A."/>
            <person name="Chapman S.B."/>
            <person name="Goldberg J."/>
            <person name="Griggs A."/>
            <person name="Gujja S."/>
            <person name="Hansen M."/>
            <person name="Howarth C."/>
            <person name="Imamovic A."/>
            <person name="Larimer J."/>
            <person name="McCowen C."/>
            <person name="Montmayeur A."/>
            <person name="Murphy C."/>
            <person name="Neiman D."/>
            <person name="Pearson M."/>
            <person name="Priest M."/>
            <person name="Roberts A."/>
            <person name="Saif S."/>
            <person name="Shea T."/>
            <person name="Sisk P."/>
            <person name="Sykes S."/>
            <person name="Wortman J."/>
            <person name="Nusbaum C."/>
            <person name="Birren B."/>
        </authorList>
    </citation>
    <scope>NUCLEOTIDE SEQUENCE [LARGE SCALE GENOMIC DNA]</scope>
    <source>
        <strain evidence="1 2">VS20</strain>
    </source>
</reference>
<dbReference type="Proteomes" id="UP000030762">
    <property type="component" value="Unassembled WGS sequence"/>
</dbReference>
<dbReference type="VEuPathDB" id="FungiDB:SDRG_16174"/>
<protein>
    <recommendedName>
        <fullName evidence="3">START domain-containing protein</fullName>
    </recommendedName>
</protein>
<keyword evidence="2" id="KW-1185">Reference proteome</keyword>
<dbReference type="GeneID" id="19956901"/>
<dbReference type="InParanoid" id="T0PUS8"/>
<sequence>MATLGTTGRREAKAKLMQHQYDMLETEWIRHGLHDLDACGADVRKRFMQAVDDALCVHFVECRGYSYPFTVLADAVWGMLTRQFKPQPELYTIHEDIDIDDECVYFRFLASIAGTAMPPVNGRLLARRFVESDRVVFVTRSIVDDALYPSDPSHFHDNQCSWIVVQQRGEHASWLSSYARFAPPTVTDDSTITDVTPGMYTDCILQLMDESGISIYDALQSVLPAA</sequence>
<evidence type="ECO:0008006" key="3">
    <source>
        <dbReference type="Google" id="ProtNLM"/>
    </source>
</evidence>
<proteinExistence type="predicted"/>
<dbReference type="RefSeq" id="XP_008620595.1">
    <property type="nucleotide sequence ID" value="XM_008622373.1"/>
</dbReference>